<dbReference type="Proteomes" id="UP000189674">
    <property type="component" value="Chromosome"/>
</dbReference>
<dbReference type="PROSITE" id="PS00352">
    <property type="entry name" value="CSD_1"/>
    <property type="match status" value="1"/>
</dbReference>
<dbReference type="PIRSF" id="PIRSF002599">
    <property type="entry name" value="Cold_shock_A"/>
    <property type="match status" value="1"/>
</dbReference>
<sequence length="65" mass="7243">MSDGIVKWFDRKKGYGFISCGPDPDVFIHHSNLVDRAKLPNEGDRVQFEVESGEKGPVAKRVAIV</sequence>
<dbReference type="RefSeq" id="WP_146663106.1">
    <property type="nucleotide sequence ID" value="NZ_CP019791.1"/>
</dbReference>
<proteinExistence type="predicted"/>
<dbReference type="InterPro" id="IPR011129">
    <property type="entry name" value="CSD"/>
</dbReference>
<dbReference type="InterPro" id="IPR012156">
    <property type="entry name" value="Cold_shock_CspA"/>
</dbReference>
<dbReference type="PROSITE" id="PS51857">
    <property type="entry name" value="CSD_2"/>
    <property type="match status" value="1"/>
</dbReference>
<evidence type="ECO:0000313" key="6">
    <source>
        <dbReference type="Proteomes" id="UP000189674"/>
    </source>
</evidence>
<dbReference type="SUPFAM" id="SSF50249">
    <property type="entry name" value="Nucleic acid-binding proteins"/>
    <property type="match status" value="1"/>
</dbReference>
<feature type="domain" description="CSD" evidence="4">
    <location>
        <begin position="1"/>
        <end position="64"/>
    </location>
</feature>
<dbReference type="GO" id="GO:0005829">
    <property type="term" value="C:cytosol"/>
    <property type="evidence" value="ECO:0007669"/>
    <property type="project" value="UniProtKB-ARBA"/>
</dbReference>
<dbReference type="KEGG" id="alus:STSP2_02606"/>
<protein>
    <submittedName>
        <fullName evidence="5">Cold shock-like protein</fullName>
    </submittedName>
</protein>
<dbReference type="InterPro" id="IPR019844">
    <property type="entry name" value="CSD_CS"/>
</dbReference>
<dbReference type="GO" id="GO:0003676">
    <property type="term" value="F:nucleic acid binding"/>
    <property type="evidence" value="ECO:0007669"/>
    <property type="project" value="InterPro"/>
</dbReference>
<keyword evidence="6" id="KW-1185">Reference proteome</keyword>
<dbReference type="SMART" id="SM00357">
    <property type="entry name" value="CSP"/>
    <property type="match status" value="1"/>
</dbReference>
<dbReference type="InterPro" id="IPR050181">
    <property type="entry name" value="Cold_shock_domain"/>
</dbReference>
<dbReference type="CDD" id="cd04458">
    <property type="entry name" value="CSP_CDS"/>
    <property type="match status" value="1"/>
</dbReference>
<dbReference type="EMBL" id="CP019791">
    <property type="protein sequence ID" value="AQT69417.1"/>
    <property type="molecule type" value="Genomic_DNA"/>
</dbReference>
<organism evidence="5 6">
    <name type="scientific">Anaerohalosphaera lusitana</name>
    <dbReference type="NCBI Taxonomy" id="1936003"/>
    <lineage>
        <taxon>Bacteria</taxon>
        <taxon>Pseudomonadati</taxon>
        <taxon>Planctomycetota</taxon>
        <taxon>Phycisphaerae</taxon>
        <taxon>Sedimentisphaerales</taxon>
        <taxon>Anaerohalosphaeraceae</taxon>
        <taxon>Anaerohalosphaera</taxon>
    </lineage>
</organism>
<evidence type="ECO:0000256" key="2">
    <source>
        <dbReference type="ARBA" id="ARBA00022490"/>
    </source>
</evidence>
<dbReference type="AlphaFoldDB" id="A0A1U9NNP1"/>
<reference evidence="6" key="1">
    <citation type="submission" date="2017-02" db="EMBL/GenBank/DDBJ databases">
        <title>Comparative genomics and description of representatives of a novel lineage of planctomycetes thriving in anoxic sediments.</title>
        <authorList>
            <person name="Spring S."/>
            <person name="Bunk B."/>
            <person name="Sproer C."/>
        </authorList>
    </citation>
    <scope>NUCLEOTIDE SEQUENCE [LARGE SCALE GENOMIC DNA]</scope>
    <source>
        <strain evidence="6">ST-NAGAB-D1</strain>
    </source>
</reference>
<dbReference type="Gene3D" id="2.40.50.140">
    <property type="entry name" value="Nucleic acid-binding proteins"/>
    <property type="match status" value="1"/>
</dbReference>
<comment type="subcellular location">
    <subcellularLocation>
        <location evidence="1 3">Cytoplasm</location>
    </subcellularLocation>
</comment>
<dbReference type="STRING" id="1936003.STSP2_02606"/>
<dbReference type="InterPro" id="IPR002059">
    <property type="entry name" value="CSP_DNA-bd"/>
</dbReference>
<dbReference type="PANTHER" id="PTHR11544">
    <property type="entry name" value="COLD SHOCK DOMAIN CONTAINING PROTEINS"/>
    <property type="match status" value="1"/>
</dbReference>
<name>A0A1U9NNP1_9BACT</name>
<dbReference type="OrthoDB" id="9805039at2"/>
<dbReference type="Pfam" id="PF00313">
    <property type="entry name" value="CSD"/>
    <property type="match status" value="1"/>
</dbReference>
<dbReference type="InterPro" id="IPR012340">
    <property type="entry name" value="NA-bd_OB-fold"/>
</dbReference>
<evidence type="ECO:0000313" key="5">
    <source>
        <dbReference type="EMBL" id="AQT69417.1"/>
    </source>
</evidence>
<gene>
    <name evidence="5" type="primary">csp_2</name>
    <name evidence="5" type="ORF">STSP2_02606</name>
</gene>
<keyword evidence="2" id="KW-0963">Cytoplasm</keyword>
<dbReference type="PRINTS" id="PR00050">
    <property type="entry name" value="COLDSHOCK"/>
</dbReference>
<evidence type="ECO:0000256" key="3">
    <source>
        <dbReference type="RuleBase" id="RU000408"/>
    </source>
</evidence>
<evidence type="ECO:0000259" key="4">
    <source>
        <dbReference type="PROSITE" id="PS51857"/>
    </source>
</evidence>
<evidence type="ECO:0000256" key="1">
    <source>
        <dbReference type="ARBA" id="ARBA00004496"/>
    </source>
</evidence>
<accession>A0A1U9NNP1</accession>